<dbReference type="SUPFAM" id="SSF48452">
    <property type="entry name" value="TPR-like"/>
    <property type="match status" value="1"/>
</dbReference>
<protein>
    <submittedName>
        <fullName evidence="3">Uncharacterized protein</fullName>
    </submittedName>
</protein>
<keyword evidence="1" id="KW-0677">Repeat</keyword>
<dbReference type="InterPro" id="IPR011990">
    <property type="entry name" value="TPR-like_helical_dom_sf"/>
</dbReference>
<comment type="caution">
    <text evidence="3">The sequence shown here is derived from an EMBL/GenBank/DDBJ whole genome shotgun (WGS) entry which is preliminary data.</text>
</comment>
<evidence type="ECO:0000256" key="1">
    <source>
        <dbReference type="ARBA" id="ARBA00022737"/>
    </source>
</evidence>
<organism evidence="3">
    <name type="scientific">marine sediment metagenome</name>
    <dbReference type="NCBI Taxonomy" id="412755"/>
    <lineage>
        <taxon>unclassified sequences</taxon>
        <taxon>metagenomes</taxon>
        <taxon>ecological metagenomes</taxon>
    </lineage>
</organism>
<dbReference type="Gene3D" id="1.25.40.10">
    <property type="entry name" value="Tetratricopeptide repeat domain"/>
    <property type="match status" value="2"/>
</dbReference>
<dbReference type="AlphaFoldDB" id="X1C720"/>
<dbReference type="PROSITE" id="PS50005">
    <property type="entry name" value="TPR"/>
    <property type="match status" value="1"/>
</dbReference>
<gene>
    <name evidence="3" type="ORF">S01H4_24989</name>
</gene>
<dbReference type="Pfam" id="PF13181">
    <property type="entry name" value="TPR_8"/>
    <property type="match status" value="1"/>
</dbReference>
<dbReference type="InterPro" id="IPR051685">
    <property type="entry name" value="Ycf3/AcsC/BcsC/TPR_MFPF"/>
</dbReference>
<evidence type="ECO:0000256" key="2">
    <source>
        <dbReference type="ARBA" id="ARBA00022803"/>
    </source>
</evidence>
<reference evidence="3" key="1">
    <citation type="journal article" date="2014" name="Front. Microbiol.">
        <title>High frequency of phylogenetically diverse reductive dehalogenase-homologous genes in deep subseafloor sedimentary metagenomes.</title>
        <authorList>
            <person name="Kawai M."/>
            <person name="Futagami T."/>
            <person name="Toyoda A."/>
            <person name="Takaki Y."/>
            <person name="Nishi S."/>
            <person name="Hori S."/>
            <person name="Arai W."/>
            <person name="Tsubouchi T."/>
            <person name="Morono Y."/>
            <person name="Uchiyama I."/>
            <person name="Ito T."/>
            <person name="Fujiyama A."/>
            <person name="Inagaki F."/>
            <person name="Takami H."/>
        </authorList>
    </citation>
    <scope>NUCLEOTIDE SEQUENCE</scope>
    <source>
        <strain evidence="3">Expedition CK06-06</strain>
    </source>
</reference>
<evidence type="ECO:0000313" key="3">
    <source>
        <dbReference type="EMBL" id="GAG89087.1"/>
    </source>
</evidence>
<dbReference type="EMBL" id="BART01011832">
    <property type="protein sequence ID" value="GAG89087.1"/>
    <property type="molecule type" value="Genomic_DNA"/>
</dbReference>
<accession>X1C720</accession>
<proteinExistence type="predicted"/>
<feature type="non-terminal residue" evidence="3">
    <location>
        <position position="287"/>
    </location>
</feature>
<name>X1C720_9ZZZZ</name>
<keyword evidence="2" id="KW-0802">TPR repeat</keyword>
<dbReference type="InterPro" id="IPR019734">
    <property type="entry name" value="TPR_rpt"/>
</dbReference>
<sequence length="287" mass="32684">MGIQNELITYLSRSEELSVRQFQTMNDILMQAGKLNAGSFTPAMASDISSKLETNSFIVGSIKTSADIIRINAHLIDTHSKETYKTFQIDGNREDDLFAMTDSLSWLIRNFLEISELRKELDSDFNSMATTTSVEALQCYIQGVNAFTRTDYSAAVDHFNSALKIDSNFSAVRTILVIANISLGEFDEAIQVFDRAFLDIESLPYADQLFLKFMRSGFDKDPQTGIKYLEQVLEYEPQFRAGMWQLGNEYIKIGQFEKAAEYFEKAFEIDLQWGGGWQWPLFYTVPG</sequence>
<dbReference type="SMART" id="SM00028">
    <property type="entry name" value="TPR"/>
    <property type="match status" value="2"/>
</dbReference>
<dbReference type="PANTHER" id="PTHR44943">
    <property type="entry name" value="CELLULOSE SYNTHASE OPERON PROTEIN C"/>
    <property type="match status" value="1"/>
</dbReference>
<dbReference type="PANTHER" id="PTHR44943:SF8">
    <property type="entry name" value="TPR REPEAT-CONTAINING PROTEIN MJ0263"/>
    <property type="match status" value="1"/>
</dbReference>